<feature type="region of interest" description="Disordered" evidence="1">
    <location>
        <begin position="181"/>
        <end position="220"/>
    </location>
</feature>
<evidence type="ECO:0000313" key="2">
    <source>
        <dbReference type="EMBL" id="KAK7505663.1"/>
    </source>
</evidence>
<evidence type="ECO:0000256" key="1">
    <source>
        <dbReference type="SAM" id="MobiDB-lite"/>
    </source>
</evidence>
<name>A0ABD0M2R2_9CAEN</name>
<dbReference type="EMBL" id="JACVVK020000009">
    <property type="protein sequence ID" value="KAK7505663.1"/>
    <property type="molecule type" value="Genomic_DNA"/>
</dbReference>
<gene>
    <name evidence="2" type="ORF">BaRGS_00002934</name>
</gene>
<feature type="compositionally biased region" description="Basic and acidic residues" evidence="1">
    <location>
        <begin position="519"/>
        <end position="530"/>
    </location>
</feature>
<accession>A0ABD0M2R2</accession>
<reference evidence="2 3" key="1">
    <citation type="journal article" date="2023" name="Sci. Data">
        <title>Genome assembly of the Korean intertidal mud-creeper Batillaria attramentaria.</title>
        <authorList>
            <person name="Patra A.K."/>
            <person name="Ho P.T."/>
            <person name="Jun S."/>
            <person name="Lee S.J."/>
            <person name="Kim Y."/>
            <person name="Won Y.J."/>
        </authorList>
    </citation>
    <scope>NUCLEOTIDE SEQUENCE [LARGE SCALE GENOMIC DNA]</scope>
    <source>
        <strain evidence="2">Wonlab-2016</strain>
    </source>
</reference>
<comment type="caution">
    <text evidence="2">The sequence shown here is derived from an EMBL/GenBank/DDBJ whole genome shotgun (WGS) entry which is preliminary data.</text>
</comment>
<feature type="region of interest" description="Disordered" evidence="1">
    <location>
        <begin position="375"/>
        <end position="401"/>
    </location>
</feature>
<organism evidence="2 3">
    <name type="scientific">Batillaria attramentaria</name>
    <dbReference type="NCBI Taxonomy" id="370345"/>
    <lineage>
        <taxon>Eukaryota</taxon>
        <taxon>Metazoa</taxon>
        <taxon>Spiralia</taxon>
        <taxon>Lophotrochozoa</taxon>
        <taxon>Mollusca</taxon>
        <taxon>Gastropoda</taxon>
        <taxon>Caenogastropoda</taxon>
        <taxon>Sorbeoconcha</taxon>
        <taxon>Cerithioidea</taxon>
        <taxon>Batillariidae</taxon>
        <taxon>Batillaria</taxon>
    </lineage>
</organism>
<evidence type="ECO:0000313" key="3">
    <source>
        <dbReference type="Proteomes" id="UP001519460"/>
    </source>
</evidence>
<protein>
    <submittedName>
        <fullName evidence="2">Uncharacterized protein</fullName>
    </submittedName>
</protein>
<proteinExistence type="predicted"/>
<dbReference type="AlphaFoldDB" id="A0ABD0M2R2"/>
<sequence>MGEIIMDEPKSAIKHEGNYFIMDSEALVCNPFQDLQSEVMTEAQKKASLTEKLTSVKNNVCENHFAMEREQLEREKTHILKKLHDRSSKLRYEVKLLDLDRQKHTIEVKKRVMPERDYSYDQQQISNTEKRLGANIASFYLERKMRHPMRLKSVSDISMTPMALKLQDVAKARDKEMMERAHTAKTVSSGTTTASPIRPIMAHRRNSRSAPLVSRSYGGQVREETRLPAIPDRQVPRTTKPGHVKFAFEDPLKILMTKDADDGVSLLSRAYTYHPGMGQDRDRFNSRDFFLETSDDEDDPYLPDHIDLRALLFNREGHRDDAVSLSLPQGNHVPTPILRRSNAYAPKFTQDMIQQENEQVQSKVNRFLQELHEHANRHDIDSDDSDLEEEISRLHQQPQTSVPPIVVRRSSAAEDQAQISDSEKLRAKMNDKTPRIPKDAWKYIRGRNQDGSLKGTYSAEDLVLQTLTGVPLSRSLTAGIPLHSASRAMRHTATFKMRKVVERLVNERTKYQQHEIEELKRKMDEGDRADAAPSRNSAMDVRSRPVSQAVNLA</sequence>
<feature type="region of interest" description="Disordered" evidence="1">
    <location>
        <begin position="519"/>
        <end position="553"/>
    </location>
</feature>
<feature type="compositionally biased region" description="Polar residues" evidence="1">
    <location>
        <begin position="185"/>
        <end position="195"/>
    </location>
</feature>
<keyword evidence="3" id="KW-1185">Reference proteome</keyword>
<dbReference type="Proteomes" id="UP001519460">
    <property type="component" value="Unassembled WGS sequence"/>
</dbReference>